<keyword evidence="4" id="KW-1185">Reference proteome</keyword>
<proteinExistence type="predicted"/>
<evidence type="ECO:0000256" key="2">
    <source>
        <dbReference type="ARBA" id="ARBA00023012"/>
    </source>
</evidence>
<dbReference type="OrthoDB" id="10266508at2759"/>
<dbReference type="HOGENOM" id="CLU_1103358_0_0_1"/>
<dbReference type="PANTHER" id="PTHR45339">
    <property type="entry name" value="HYBRID SIGNAL TRANSDUCTION HISTIDINE KINASE J"/>
    <property type="match status" value="1"/>
</dbReference>
<name>A0A0C9V326_SPHS4</name>
<keyword evidence="1" id="KW-0597">Phosphoprotein</keyword>
<evidence type="ECO:0000313" key="4">
    <source>
        <dbReference type="Proteomes" id="UP000054279"/>
    </source>
</evidence>
<sequence length="252" mass="27373">MSLKATWVANSILRYEQKRGSQAAVFNVDDTWHKFTNVVNVLAANLTNQICSFTTVTKAVVHSDLQYGPATSNIGCRSGEDGVGGGQLRQSGRDAGVARYGSKLTNQGDLTQKFGIQVEVEMAALKNTVNKVVDQLSIFASEITRVTLEVGMEGILSGQAVVADVQGTWADLTRNVNNMATSLTNQVRSMAEVTKATAQDDSPRQSTSMFKERYWTKLTVNSIVRELTTLVQEVTHVSLEVTSISKTGQMCS</sequence>
<dbReference type="GO" id="GO:0004673">
    <property type="term" value="F:protein histidine kinase activity"/>
    <property type="evidence" value="ECO:0007669"/>
    <property type="project" value="TreeGrafter"/>
</dbReference>
<dbReference type="GO" id="GO:0000160">
    <property type="term" value="P:phosphorelay signal transduction system"/>
    <property type="evidence" value="ECO:0007669"/>
    <property type="project" value="UniProtKB-KW"/>
</dbReference>
<reference evidence="3 4" key="1">
    <citation type="submission" date="2014-06" db="EMBL/GenBank/DDBJ databases">
        <title>Evolutionary Origins and Diversification of the Mycorrhizal Mutualists.</title>
        <authorList>
            <consortium name="DOE Joint Genome Institute"/>
            <consortium name="Mycorrhizal Genomics Consortium"/>
            <person name="Kohler A."/>
            <person name="Kuo A."/>
            <person name="Nagy L.G."/>
            <person name="Floudas D."/>
            <person name="Copeland A."/>
            <person name="Barry K.W."/>
            <person name="Cichocki N."/>
            <person name="Veneault-Fourrey C."/>
            <person name="LaButti K."/>
            <person name="Lindquist E.A."/>
            <person name="Lipzen A."/>
            <person name="Lundell T."/>
            <person name="Morin E."/>
            <person name="Murat C."/>
            <person name="Riley R."/>
            <person name="Ohm R."/>
            <person name="Sun H."/>
            <person name="Tunlid A."/>
            <person name="Henrissat B."/>
            <person name="Grigoriev I.V."/>
            <person name="Hibbett D.S."/>
            <person name="Martin F."/>
        </authorList>
    </citation>
    <scope>NUCLEOTIDE SEQUENCE [LARGE SCALE GENOMIC DNA]</scope>
    <source>
        <strain evidence="3 4">SS14</strain>
    </source>
</reference>
<dbReference type="SUPFAM" id="SSF58104">
    <property type="entry name" value="Methyl-accepting chemotaxis protein (MCP) signaling domain"/>
    <property type="match status" value="1"/>
</dbReference>
<accession>A0A0C9V326</accession>
<dbReference type="PANTHER" id="PTHR45339:SF1">
    <property type="entry name" value="HYBRID SIGNAL TRANSDUCTION HISTIDINE KINASE J"/>
    <property type="match status" value="1"/>
</dbReference>
<protein>
    <submittedName>
        <fullName evidence="3">Uncharacterized protein</fullName>
    </submittedName>
</protein>
<evidence type="ECO:0000256" key="1">
    <source>
        <dbReference type="ARBA" id="ARBA00022553"/>
    </source>
</evidence>
<evidence type="ECO:0000313" key="3">
    <source>
        <dbReference type="EMBL" id="KIJ36152.1"/>
    </source>
</evidence>
<dbReference type="EMBL" id="KN837181">
    <property type="protein sequence ID" value="KIJ36152.1"/>
    <property type="molecule type" value="Genomic_DNA"/>
</dbReference>
<dbReference type="GO" id="GO:0071474">
    <property type="term" value="P:cellular hyperosmotic response"/>
    <property type="evidence" value="ECO:0007669"/>
    <property type="project" value="TreeGrafter"/>
</dbReference>
<dbReference type="Proteomes" id="UP000054279">
    <property type="component" value="Unassembled WGS sequence"/>
</dbReference>
<keyword evidence="2" id="KW-0902">Two-component regulatory system</keyword>
<dbReference type="Gene3D" id="1.20.120.1530">
    <property type="match status" value="1"/>
</dbReference>
<organism evidence="3 4">
    <name type="scientific">Sphaerobolus stellatus (strain SS14)</name>
    <dbReference type="NCBI Taxonomy" id="990650"/>
    <lineage>
        <taxon>Eukaryota</taxon>
        <taxon>Fungi</taxon>
        <taxon>Dikarya</taxon>
        <taxon>Basidiomycota</taxon>
        <taxon>Agaricomycotina</taxon>
        <taxon>Agaricomycetes</taxon>
        <taxon>Phallomycetidae</taxon>
        <taxon>Geastrales</taxon>
        <taxon>Sphaerobolaceae</taxon>
        <taxon>Sphaerobolus</taxon>
    </lineage>
</organism>
<gene>
    <name evidence="3" type="ORF">M422DRAFT_51197</name>
</gene>
<dbReference type="AlphaFoldDB" id="A0A0C9V326"/>